<dbReference type="EMBL" id="JAUEDM010000005">
    <property type="protein sequence ID" value="KAK3316948.1"/>
    <property type="molecule type" value="Genomic_DNA"/>
</dbReference>
<feature type="signal peptide" evidence="1">
    <location>
        <begin position="1"/>
        <end position="22"/>
    </location>
</feature>
<keyword evidence="3" id="KW-1185">Reference proteome</keyword>
<keyword evidence="1" id="KW-0732">Signal</keyword>
<protein>
    <submittedName>
        <fullName evidence="2">Uncharacterized protein</fullName>
    </submittedName>
</protein>
<evidence type="ECO:0000256" key="1">
    <source>
        <dbReference type="SAM" id="SignalP"/>
    </source>
</evidence>
<proteinExistence type="predicted"/>
<dbReference type="Proteomes" id="UP001283341">
    <property type="component" value="Unassembled WGS sequence"/>
</dbReference>
<evidence type="ECO:0000313" key="2">
    <source>
        <dbReference type="EMBL" id="KAK3316948.1"/>
    </source>
</evidence>
<comment type="caution">
    <text evidence="2">The sequence shown here is derived from an EMBL/GenBank/DDBJ whole genome shotgun (WGS) entry which is preliminary data.</text>
</comment>
<name>A0AAE0I1N7_9PEZI</name>
<reference evidence="2" key="2">
    <citation type="submission" date="2023-06" db="EMBL/GenBank/DDBJ databases">
        <authorList>
            <consortium name="Lawrence Berkeley National Laboratory"/>
            <person name="Haridas S."/>
            <person name="Hensen N."/>
            <person name="Bonometti L."/>
            <person name="Westerberg I."/>
            <person name="Brannstrom I.O."/>
            <person name="Guillou S."/>
            <person name="Cros-Aarteil S."/>
            <person name="Calhoun S."/>
            <person name="Kuo A."/>
            <person name="Mondo S."/>
            <person name="Pangilinan J."/>
            <person name="Riley R."/>
            <person name="Labutti K."/>
            <person name="Andreopoulos B."/>
            <person name="Lipzen A."/>
            <person name="Chen C."/>
            <person name="Yanf M."/>
            <person name="Daum C."/>
            <person name="Ng V."/>
            <person name="Clum A."/>
            <person name="Steindorff A."/>
            <person name="Ohm R."/>
            <person name="Martin F."/>
            <person name="Silar P."/>
            <person name="Natvig D."/>
            <person name="Lalanne C."/>
            <person name="Gautier V."/>
            <person name="Ament-Velasquez S.L."/>
            <person name="Kruys A."/>
            <person name="Hutchinson M.I."/>
            <person name="Powell A.J."/>
            <person name="Barry K."/>
            <person name="Miller A.N."/>
            <person name="Grigoriev I.V."/>
            <person name="Debuchy R."/>
            <person name="Gladieux P."/>
            <person name="Thoren M.H."/>
            <person name="Johannesson H."/>
        </authorList>
    </citation>
    <scope>NUCLEOTIDE SEQUENCE</scope>
    <source>
        <strain evidence="2">CBS 118394</strain>
    </source>
</reference>
<accession>A0AAE0I1N7</accession>
<reference evidence="2" key="1">
    <citation type="journal article" date="2023" name="Mol. Phylogenet. Evol.">
        <title>Genome-scale phylogeny and comparative genomics of the fungal order Sordariales.</title>
        <authorList>
            <person name="Hensen N."/>
            <person name="Bonometti L."/>
            <person name="Westerberg I."/>
            <person name="Brannstrom I.O."/>
            <person name="Guillou S."/>
            <person name="Cros-Aarteil S."/>
            <person name="Calhoun S."/>
            <person name="Haridas S."/>
            <person name="Kuo A."/>
            <person name="Mondo S."/>
            <person name="Pangilinan J."/>
            <person name="Riley R."/>
            <person name="LaButti K."/>
            <person name="Andreopoulos B."/>
            <person name="Lipzen A."/>
            <person name="Chen C."/>
            <person name="Yan M."/>
            <person name="Daum C."/>
            <person name="Ng V."/>
            <person name="Clum A."/>
            <person name="Steindorff A."/>
            <person name="Ohm R.A."/>
            <person name="Martin F."/>
            <person name="Silar P."/>
            <person name="Natvig D.O."/>
            <person name="Lalanne C."/>
            <person name="Gautier V."/>
            <person name="Ament-Velasquez S.L."/>
            <person name="Kruys A."/>
            <person name="Hutchinson M.I."/>
            <person name="Powell A.J."/>
            <person name="Barry K."/>
            <person name="Miller A.N."/>
            <person name="Grigoriev I.V."/>
            <person name="Debuchy R."/>
            <person name="Gladieux P."/>
            <person name="Hiltunen Thoren M."/>
            <person name="Johannesson H."/>
        </authorList>
    </citation>
    <scope>NUCLEOTIDE SEQUENCE</scope>
    <source>
        <strain evidence="2">CBS 118394</strain>
    </source>
</reference>
<feature type="chain" id="PRO_5041914848" evidence="1">
    <location>
        <begin position="23"/>
        <end position="189"/>
    </location>
</feature>
<gene>
    <name evidence="2" type="ORF">B0H66DRAFT_535186</name>
</gene>
<evidence type="ECO:0000313" key="3">
    <source>
        <dbReference type="Proteomes" id="UP001283341"/>
    </source>
</evidence>
<sequence length="189" mass="19034">MKGLTTTVAIILGAAAAGIARAADPTPTITALDDLPKSTDASAYLSEAYSAYGGVPPQVTGAVATSLASELYSLELSWASHSMASSDNFAIWSAAAKATDGSAVWESLSTSGYNYGQITTNAWYSEHVPDDVKSDIAGYNSAWQSAFNKVVVATTTSGNAAGVAGVHQAKCTGMAMAVAAGVAGVVVAM</sequence>
<organism evidence="2 3">
    <name type="scientific">Apodospora peruviana</name>
    <dbReference type="NCBI Taxonomy" id="516989"/>
    <lineage>
        <taxon>Eukaryota</taxon>
        <taxon>Fungi</taxon>
        <taxon>Dikarya</taxon>
        <taxon>Ascomycota</taxon>
        <taxon>Pezizomycotina</taxon>
        <taxon>Sordariomycetes</taxon>
        <taxon>Sordariomycetidae</taxon>
        <taxon>Sordariales</taxon>
        <taxon>Lasiosphaeriaceae</taxon>
        <taxon>Apodospora</taxon>
    </lineage>
</organism>
<dbReference type="AlphaFoldDB" id="A0AAE0I1N7"/>